<organism evidence="2 3">
    <name type="scientific">Elysia chlorotica</name>
    <name type="common">Eastern emerald elysia</name>
    <name type="synonym">Sea slug</name>
    <dbReference type="NCBI Taxonomy" id="188477"/>
    <lineage>
        <taxon>Eukaryota</taxon>
        <taxon>Metazoa</taxon>
        <taxon>Spiralia</taxon>
        <taxon>Lophotrochozoa</taxon>
        <taxon>Mollusca</taxon>
        <taxon>Gastropoda</taxon>
        <taxon>Heterobranchia</taxon>
        <taxon>Euthyneura</taxon>
        <taxon>Panpulmonata</taxon>
        <taxon>Sacoglossa</taxon>
        <taxon>Placobranchoidea</taxon>
        <taxon>Plakobranchidae</taxon>
        <taxon>Elysia</taxon>
    </lineage>
</organism>
<feature type="signal peptide" evidence="1">
    <location>
        <begin position="1"/>
        <end position="22"/>
    </location>
</feature>
<keyword evidence="1" id="KW-0732">Signal</keyword>
<comment type="caution">
    <text evidence="2">The sequence shown here is derived from an EMBL/GenBank/DDBJ whole genome shotgun (WGS) entry which is preliminary data.</text>
</comment>
<keyword evidence="3" id="KW-1185">Reference proteome</keyword>
<sequence>MKLVLAICMFLGIVGQFCQVEAVTCHEDKIACLKTDFTTETCDKTSKTCKCVAGYAPTLEGCIKKPEKPTVDLDGIHNDEALEGKDIILTCKGEAASEYKWYKDGALDGNQKLSKATFKMGKANIKIQCALVSRVESDISDNLIIKYLAAASTTTPTASTATPKIIFNADKVADTKEYTAQCTGYPWGFDPTGIKFTNKAGVVSTPKQTQKTTREEYTCKFELAGFKFSVTSAMENGPEVYDKIDNVFITYKGMPMADTYAYKEVDAPNLKCQTFPEPAFLKTAVTYKWK</sequence>
<evidence type="ECO:0008006" key="4">
    <source>
        <dbReference type="Google" id="ProtNLM"/>
    </source>
</evidence>
<protein>
    <recommendedName>
        <fullName evidence="4">Ig-like domain-containing protein</fullName>
    </recommendedName>
</protein>
<name>A0A433SLZ5_ELYCH</name>
<reference evidence="2 3" key="1">
    <citation type="submission" date="2019-01" db="EMBL/GenBank/DDBJ databases">
        <title>A draft genome assembly of the solar-powered sea slug Elysia chlorotica.</title>
        <authorList>
            <person name="Cai H."/>
            <person name="Li Q."/>
            <person name="Fang X."/>
            <person name="Li J."/>
            <person name="Curtis N.E."/>
            <person name="Altenburger A."/>
            <person name="Shibata T."/>
            <person name="Feng M."/>
            <person name="Maeda T."/>
            <person name="Schwartz J.A."/>
            <person name="Shigenobu S."/>
            <person name="Lundholm N."/>
            <person name="Nishiyama T."/>
            <person name="Yang H."/>
            <person name="Hasebe M."/>
            <person name="Li S."/>
            <person name="Pierce S.K."/>
            <person name="Wang J."/>
        </authorList>
    </citation>
    <scope>NUCLEOTIDE SEQUENCE [LARGE SCALE GENOMIC DNA]</scope>
    <source>
        <strain evidence="2">EC2010</strain>
        <tissue evidence="2">Whole organism of an adult</tissue>
    </source>
</reference>
<feature type="non-terminal residue" evidence="2">
    <location>
        <position position="290"/>
    </location>
</feature>
<dbReference type="EMBL" id="RQTK01001467">
    <property type="protein sequence ID" value="RUS70199.1"/>
    <property type="molecule type" value="Genomic_DNA"/>
</dbReference>
<evidence type="ECO:0000313" key="2">
    <source>
        <dbReference type="EMBL" id="RUS70199.1"/>
    </source>
</evidence>
<dbReference type="AlphaFoldDB" id="A0A433SLZ5"/>
<feature type="chain" id="PRO_5019012979" description="Ig-like domain-containing protein" evidence="1">
    <location>
        <begin position="23"/>
        <end position="290"/>
    </location>
</feature>
<accession>A0A433SLZ5</accession>
<proteinExistence type="predicted"/>
<gene>
    <name evidence="2" type="ORF">EGW08_022043</name>
</gene>
<evidence type="ECO:0000256" key="1">
    <source>
        <dbReference type="SAM" id="SignalP"/>
    </source>
</evidence>
<evidence type="ECO:0000313" key="3">
    <source>
        <dbReference type="Proteomes" id="UP000271974"/>
    </source>
</evidence>
<dbReference type="Proteomes" id="UP000271974">
    <property type="component" value="Unassembled WGS sequence"/>
</dbReference>